<dbReference type="AlphaFoldDB" id="A0A918INM2"/>
<keyword evidence="3" id="KW-1185">Reference proteome</keyword>
<dbReference type="EMBL" id="BMYQ01000001">
    <property type="protein sequence ID" value="GGW22019.1"/>
    <property type="molecule type" value="Genomic_DNA"/>
</dbReference>
<dbReference type="Proteomes" id="UP000628984">
    <property type="component" value="Unassembled WGS sequence"/>
</dbReference>
<evidence type="ECO:0000313" key="3">
    <source>
        <dbReference type="Proteomes" id="UP000628984"/>
    </source>
</evidence>
<accession>A0A918INM2</accession>
<sequence>MIGATCPGPLRAEGPLSAIDWLSESVTTPKGTQVPAPAAPTAPNQGVLPSSVPLPQKLPNEAPVTRSATPGAVTTSVLGKPSPDGVGLLSAARTGLPHRLWGLARTEDIARMLTAERTDTLPALQGLLLTLLLAEAEPPVDSGGRGVLLLARVDKLLAMGALDQALALTALAGPPTPDLFRRRFDIALLTGTEDAACEEMTAAPQLAPTLPARIFCLARAGDWQAAALTLHSAQALGQVAPEEDELLSRFLDPDLADGAEPMVPPSVPTPLVWRMFEAIGEPLPTLGLPVAFSHAELRPQAGWKAQIEAAERLARVGAITPNLLLGLYTERSPAASGGVWDRVDLFQTFDRALSAGDATAVSAALPPVWSAMASVELEIPFATLYAAPLQRLALTGDAATLAFRIALLSPEYDKAAKARALAQPAPDVTESFLIGLATGKINGLVPPDSMSRAIAPAFLAPKITPEAEQLLAERRVGEALLLALDTVGRGVTGDPRGVAEGLSLLRQLGLEDVARRTALELLLLERRG</sequence>
<evidence type="ECO:0008006" key="4">
    <source>
        <dbReference type="Google" id="ProtNLM"/>
    </source>
</evidence>
<reference evidence="2" key="2">
    <citation type="submission" date="2020-09" db="EMBL/GenBank/DDBJ databases">
        <authorList>
            <person name="Sun Q."/>
            <person name="Kim S."/>
        </authorList>
    </citation>
    <scope>NUCLEOTIDE SEQUENCE</scope>
    <source>
        <strain evidence="2">KCTC 23714</strain>
    </source>
</reference>
<evidence type="ECO:0000313" key="2">
    <source>
        <dbReference type="EMBL" id="GGW22019.1"/>
    </source>
</evidence>
<organism evidence="2 3">
    <name type="scientific">Gemmobacter lanyuensis</name>
    <dbReference type="NCBI Taxonomy" id="1054497"/>
    <lineage>
        <taxon>Bacteria</taxon>
        <taxon>Pseudomonadati</taxon>
        <taxon>Pseudomonadota</taxon>
        <taxon>Alphaproteobacteria</taxon>
        <taxon>Rhodobacterales</taxon>
        <taxon>Paracoccaceae</taxon>
        <taxon>Gemmobacter</taxon>
    </lineage>
</organism>
<gene>
    <name evidence="2" type="ORF">GCM10011452_04440</name>
</gene>
<protein>
    <recommendedName>
        <fullName evidence="4">Antifreeze protein</fullName>
    </recommendedName>
</protein>
<proteinExistence type="predicted"/>
<feature type="compositionally biased region" description="Polar residues" evidence="1">
    <location>
        <begin position="66"/>
        <end position="77"/>
    </location>
</feature>
<name>A0A918INM2_9RHOB</name>
<reference evidence="2" key="1">
    <citation type="journal article" date="2014" name="Int. J. Syst. Evol. Microbiol.">
        <title>Complete genome sequence of Corynebacterium casei LMG S-19264T (=DSM 44701T), isolated from a smear-ripened cheese.</title>
        <authorList>
            <consortium name="US DOE Joint Genome Institute (JGI-PGF)"/>
            <person name="Walter F."/>
            <person name="Albersmeier A."/>
            <person name="Kalinowski J."/>
            <person name="Ruckert C."/>
        </authorList>
    </citation>
    <scope>NUCLEOTIDE SEQUENCE</scope>
    <source>
        <strain evidence="2">KCTC 23714</strain>
    </source>
</reference>
<evidence type="ECO:0000256" key="1">
    <source>
        <dbReference type="SAM" id="MobiDB-lite"/>
    </source>
</evidence>
<comment type="caution">
    <text evidence="2">The sequence shown here is derived from an EMBL/GenBank/DDBJ whole genome shotgun (WGS) entry which is preliminary data.</text>
</comment>
<feature type="region of interest" description="Disordered" evidence="1">
    <location>
        <begin position="27"/>
        <end position="80"/>
    </location>
</feature>